<keyword evidence="4" id="KW-1185">Reference proteome</keyword>
<dbReference type="InterPro" id="IPR013228">
    <property type="entry name" value="PE-PPE_C"/>
</dbReference>
<accession>A0ABU5Y1P7</accession>
<feature type="signal peptide" evidence="1">
    <location>
        <begin position="1"/>
        <end position="19"/>
    </location>
</feature>
<organism evidence="3 4">
    <name type="scientific">[Mycobacterium] nativiensis</name>
    <dbReference type="NCBI Taxonomy" id="2855503"/>
    <lineage>
        <taxon>Bacteria</taxon>
        <taxon>Bacillati</taxon>
        <taxon>Actinomycetota</taxon>
        <taxon>Actinomycetes</taxon>
        <taxon>Mycobacteriales</taxon>
        <taxon>Mycobacteriaceae</taxon>
        <taxon>Mycolicibacter</taxon>
    </lineage>
</organism>
<keyword evidence="1" id="KW-0732">Signal</keyword>
<reference evidence="3 4" key="1">
    <citation type="submission" date="2023-12" db="EMBL/GenBank/DDBJ databases">
        <title>Description of new species of Mycobacterium terrae complex isolated from sewage at the Sao Paulo Zoological Park Foundation in Brazil.</title>
        <authorList>
            <person name="Romagnoli C.L."/>
            <person name="Conceicao E.C."/>
            <person name="Machado E."/>
            <person name="Barreto L.B.P.F."/>
            <person name="Sharma A."/>
            <person name="Silva N.M."/>
            <person name="Marques L.E."/>
            <person name="Juliana M.A."/>
            <person name="Lourenco M.C.S."/>
            <person name="Digiampietri L.A."/>
            <person name="Suffys P.N."/>
            <person name="Viana-Niero C."/>
        </authorList>
    </citation>
    <scope>NUCLEOTIDE SEQUENCE [LARGE SCALE GENOMIC DNA]</scope>
    <source>
        <strain evidence="3 4">MYC340</strain>
    </source>
</reference>
<dbReference type="Proteomes" id="UP001298593">
    <property type="component" value="Unassembled WGS sequence"/>
</dbReference>
<dbReference type="EMBL" id="JAYJJU010000025">
    <property type="protein sequence ID" value="MEB3033987.1"/>
    <property type="molecule type" value="Genomic_DNA"/>
</dbReference>
<protein>
    <submittedName>
        <fullName evidence="3">PE-PPE domain-containing protein</fullName>
    </submittedName>
</protein>
<evidence type="ECO:0000313" key="4">
    <source>
        <dbReference type="Proteomes" id="UP001298593"/>
    </source>
</evidence>
<evidence type="ECO:0000259" key="2">
    <source>
        <dbReference type="Pfam" id="PF08237"/>
    </source>
</evidence>
<gene>
    <name evidence="3" type="ORF">KV113_20840</name>
</gene>
<evidence type="ECO:0000313" key="3">
    <source>
        <dbReference type="EMBL" id="MEB3033987.1"/>
    </source>
</evidence>
<comment type="caution">
    <text evidence="3">The sequence shown here is derived from an EMBL/GenBank/DDBJ whole genome shotgun (WGS) entry which is preliminary data.</text>
</comment>
<proteinExistence type="predicted"/>
<sequence>MSHSLSVAAVAVSSAAVMAASPIPVPALMSGARAVVADVALLDNVALIMGGSGTPIPGPWDFNGAAKYLGHLGHGDYTMKGVFTPEGLYPGTGVKSLPLDTSVDQGVRILDSTIRDHLQAGDNLVVYGVSQSAVLSSLEMNNLVAMNGAPDPDQLSFVLIANEMFPNGGLLSRFAIPDVPLYIPSMGIDFYGATPDTPYATDIYIAEYDGFADFPRYPLNLLSTLNAILGIAFVHGPGYSRPDSIDSAQLLLGSTNYEGPLALPEGVSAALNTDYYMIPTDVLPLLQPLLGIPVIGQALNDLLDPVTRILVDLGYGNVDTYVDGVLTHGGWDMGPANQLTTFGVFPQDIDFGQLLNSLAQGAQHGFNDFLYDLGHLSLGDALGGSASGADFVLPSFTDIVNAFSGAASSLYSMLLPTADIINALLTTMPAYDISLFLNAFATGDDLLTSLVNAIGMPIAADIGLAGTAIGFELMTVMSGLQSIADSFADLFWRFC</sequence>
<dbReference type="RefSeq" id="WP_224972813.1">
    <property type="nucleotide sequence ID" value="NZ_JAYJJU010000025.1"/>
</dbReference>
<dbReference type="Pfam" id="PF08237">
    <property type="entry name" value="PE-PPE"/>
    <property type="match status" value="1"/>
</dbReference>
<name>A0ABU5Y1P7_9MYCO</name>
<feature type="chain" id="PRO_5045254375" evidence="1">
    <location>
        <begin position="20"/>
        <end position="495"/>
    </location>
</feature>
<feature type="domain" description="PE-PPE" evidence="2">
    <location>
        <begin position="77"/>
        <end position="315"/>
    </location>
</feature>
<evidence type="ECO:0000256" key="1">
    <source>
        <dbReference type="SAM" id="SignalP"/>
    </source>
</evidence>